<protein>
    <recommendedName>
        <fullName evidence="2">Nitric oxide synthase-interacting protein zinc-finger domain-containing protein</fullName>
    </recommendedName>
</protein>
<dbReference type="InterPro" id="IPR031790">
    <property type="entry name" value="Znf-NOSIP"/>
</dbReference>
<feature type="domain" description="Nitric oxide synthase-interacting protein zinc-finger" evidence="2">
    <location>
        <begin position="12"/>
        <end position="53"/>
    </location>
</feature>
<evidence type="ECO:0000256" key="1">
    <source>
        <dbReference type="SAM" id="MobiDB-lite"/>
    </source>
</evidence>
<organism evidence="3 4">
    <name type="scientific">Neovison vison</name>
    <name type="common">American mink</name>
    <name type="synonym">Mustela vison</name>
    <dbReference type="NCBI Taxonomy" id="452646"/>
    <lineage>
        <taxon>Eukaryota</taxon>
        <taxon>Metazoa</taxon>
        <taxon>Chordata</taxon>
        <taxon>Craniata</taxon>
        <taxon>Vertebrata</taxon>
        <taxon>Euteleostomi</taxon>
        <taxon>Mammalia</taxon>
        <taxon>Eutheria</taxon>
        <taxon>Laurasiatheria</taxon>
        <taxon>Carnivora</taxon>
        <taxon>Caniformia</taxon>
        <taxon>Musteloidea</taxon>
        <taxon>Mustelidae</taxon>
        <taxon>Mustelinae</taxon>
        <taxon>Neogale</taxon>
    </lineage>
</organism>
<dbReference type="Ensembl" id="ENSNVIT00000029531.1">
    <property type="protein sequence ID" value="ENSNVIP00000025465.1"/>
    <property type="gene ID" value="ENSNVIG00000019715.1"/>
</dbReference>
<feature type="region of interest" description="Disordered" evidence="1">
    <location>
        <begin position="1"/>
        <end position="21"/>
    </location>
</feature>
<proteinExistence type="predicted"/>
<dbReference type="Proteomes" id="UP000694425">
    <property type="component" value="Unplaced"/>
</dbReference>
<sequence length="73" mass="8232">LTRFEEDPAQAKHGTPGAVYTYHERDTAGSGYATQKFQQIRNAIKKTSTVAAILWPRHHLEYIPHQQLEIAGS</sequence>
<evidence type="ECO:0000313" key="3">
    <source>
        <dbReference type="Ensembl" id="ENSNVIP00000025465.1"/>
    </source>
</evidence>
<reference evidence="3" key="2">
    <citation type="submission" date="2025-09" db="UniProtKB">
        <authorList>
            <consortium name="Ensembl"/>
        </authorList>
    </citation>
    <scope>IDENTIFICATION</scope>
</reference>
<feature type="compositionally biased region" description="Basic and acidic residues" evidence="1">
    <location>
        <begin position="1"/>
        <end position="10"/>
    </location>
</feature>
<evidence type="ECO:0000259" key="2">
    <source>
        <dbReference type="Pfam" id="PF15906"/>
    </source>
</evidence>
<evidence type="ECO:0000313" key="4">
    <source>
        <dbReference type="Proteomes" id="UP000694425"/>
    </source>
</evidence>
<keyword evidence="4" id="KW-1185">Reference proteome</keyword>
<reference evidence="3" key="1">
    <citation type="submission" date="2025-08" db="UniProtKB">
        <authorList>
            <consortium name="Ensembl"/>
        </authorList>
    </citation>
    <scope>IDENTIFICATION</scope>
</reference>
<dbReference type="Pfam" id="PF15906">
    <property type="entry name" value="zf-NOSIP"/>
    <property type="match status" value="1"/>
</dbReference>
<dbReference type="AlphaFoldDB" id="A0A8C7EV71"/>
<name>A0A8C7EV71_NEOVI</name>
<accession>A0A8C7EV71</accession>